<dbReference type="PROSITE" id="PS51387">
    <property type="entry name" value="FAD_PCMH"/>
    <property type="match status" value="1"/>
</dbReference>
<dbReference type="Pfam" id="PF08031">
    <property type="entry name" value="BBE"/>
    <property type="match status" value="1"/>
</dbReference>
<dbReference type="GO" id="GO:0071949">
    <property type="term" value="F:FAD binding"/>
    <property type="evidence" value="ECO:0007669"/>
    <property type="project" value="InterPro"/>
</dbReference>
<dbReference type="Pfam" id="PF01565">
    <property type="entry name" value="FAD_binding_4"/>
    <property type="match status" value="1"/>
</dbReference>
<protein>
    <recommendedName>
        <fullName evidence="7">FAD-binding PCMH-type domain-containing protein</fullName>
    </recommendedName>
</protein>
<feature type="domain" description="FAD-binding PCMH-type" evidence="7">
    <location>
        <begin position="76"/>
        <end position="247"/>
    </location>
</feature>
<evidence type="ECO:0000259" key="7">
    <source>
        <dbReference type="PROSITE" id="PS51387"/>
    </source>
</evidence>
<dbReference type="Gene3D" id="3.30.465.10">
    <property type="match status" value="2"/>
</dbReference>
<evidence type="ECO:0000256" key="2">
    <source>
        <dbReference type="ARBA" id="ARBA00005466"/>
    </source>
</evidence>
<sequence length="552" mass="60208">MLFQRSSILALCYAAIAFFVSLSNAVDVEIASRHRKLRLIPCLTKALSAEGDAAKRIITSKDELYTDARTGEKINTKQLPLAVAYAMTQTEVPLMFSCAKINRVKVVVRAGGHHFEAYSALTGTLVIDIGHINQVSVSADRQTAVVGAGTRLGGLYVALSEYGTSWIGGICPTVGIAGYISAGGFNMQMRSKGMAVEYVKSIKVLLASGEVVTASSKRHPDLFWAMLGGGGNTYAIALEFTLRLVALPNSAMLYLKWQGYGDDTAYQVAKRFLDWAPKADPALTASIFIYKNELEVTGWYLGKTEAELQTLIDSSGFLNIRSQYRNATSITGDCNTDASRVFGVQGGIFVCQPTSPFITFALNSSPDPFTPIPGFKQFQYNETTSAPKTLTAPAWNRLRRKSKSFFVTKDKLLNDAGIKGVIDHIQAGDAEGGITAEWHAWNISTPATQDMAFAWRQKAYAHMEFTVRGSEDAATDAAREKYMAGFESFLRPKLGGASYTGYADDSISTNPYTSYFGDNVCRLVRVKRVYDPLNVFTNPLAIPPTVPRGVRC</sequence>
<evidence type="ECO:0000256" key="1">
    <source>
        <dbReference type="ARBA" id="ARBA00001974"/>
    </source>
</evidence>
<dbReference type="InterPro" id="IPR006094">
    <property type="entry name" value="Oxid_FAD_bind_N"/>
</dbReference>
<evidence type="ECO:0000256" key="6">
    <source>
        <dbReference type="SAM" id="SignalP"/>
    </source>
</evidence>
<dbReference type="Proteomes" id="UP000824998">
    <property type="component" value="Unassembled WGS sequence"/>
</dbReference>
<evidence type="ECO:0000256" key="3">
    <source>
        <dbReference type="ARBA" id="ARBA00022630"/>
    </source>
</evidence>
<keyword evidence="3" id="KW-0285">Flavoprotein</keyword>
<dbReference type="Gene3D" id="3.40.462.20">
    <property type="match status" value="2"/>
</dbReference>
<comment type="caution">
    <text evidence="8">The sequence shown here is derived from an EMBL/GenBank/DDBJ whole genome shotgun (WGS) entry which is preliminary data.</text>
</comment>
<accession>A0A9P8C7B0</accession>
<dbReference type="InterPro" id="IPR050416">
    <property type="entry name" value="FAD-linked_Oxidoreductase"/>
</dbReference>
<dbReference type="OrthoDB" id="407275at2759"/>
<proteinExistence type="inferred from homology"/>
<dbReference type="InterPro" id="IPR016166">
    <property type="entry name" value="FAD-bd_PCMH"/>
</dbReference>
<keyword evidence="4" id="KW-0274">FAD</keyword>
<evidence type="ECO:0000313" key="8">
    <source>
        <dbReference type="EMBL" id="KAG9236175.1"/>
    </source>
</evidence>
<comment type="similarity">
    <text evidence="2">Belongs to the oxygen-dependent FAD-linked oxidoreductase family.</text>
</comment>
<dbReference type="InterPro" id="IPR016169">
    <property type="entry name" value="FAD-bd_PCMH_sub2"/>
</dbReference>
<dbReference type="GO" id="GO:0016491">
    <property type="term" value="F:oxidoreductase activity"/>
    <property type="evidence" value="ECO:0007669"/>
    <property type="project" value="UniProtKB-KW"/>
</dbReference>
<comment type="cofactor">
    <cofactor evidence="1">
        <name>FAD</name>
        <dbReference type="ChEBI" id="CHEBI:57692"/>
    </cofactor>
</comment>
<keyword evidence="9" id="KW-1185">Reference proteome</keyword>
<keyword evidence="5" id="KW-0560">Oxidoreductase</keyword>
<feature type="signal peptide" evidence="6">
    <location>
        <begin position="1"/>
        <end position="25"/>
    </location>
</feature>
<keyword evidence="6" id="KW-0732">Signal</keyword>
<name>A0A9P8C7B0_9HELO</name>
<dbReference type="PANTHER" id="PTHR42973:SF39">
    <property type="entry name" value="FAD-BINDING PCMH-TYPE DOMAIN-CONTAINING PROTEIN"/>
    <property type="match status" value="1"/>
</dbReference>
<dbReference type="AlphaFoldDB" id="A0A9P8C7B0"/>
<evidence type="ECO:0000256" key="5">
    <source>
        <dbReference type="ARBA" id="ARBA00023002"/>
    </source>
</evidence>
<gene>
    <name evidence="8" type="ORF">BJ875DRAFT_420606</name>
</gene>
<evidence type="ECO:0000256" key="4">
    <source>
        <dbReference type="ARBA" id="ARBA00022827"/>
    </source>
</evidence>
<dbReference type="PANTHER" id="PTHR42973">
    <property type="entry name" value="BINDING OXIDOREDUCTASE, PUTATIVE (AFU_ORTHOLOGUE AFUA_1G17690)-RELATED"/>
    <property type="match status" value="1"/>
</dbReference>
<evidence type="ECO:0000313" key="9">
    <source>
        <dbReference type="Proteomes" id="UP000824998"/>
    </source>
</evidence>
<dbReference type="InterPro" id="IPR036318">
    <property type="entry name" value="FAD-bd_PCMH-like_sf"/>
</dbReference>
<organism evidence="8 9">
    <name type="scientific">Amylocarpus encephaloides</name>
    <dbReference type="NCBI Taxonomy" id="45428"/>
    <lineage>
        <taxon>Eukaryota</taxon>
        <taxon>Fungi</taxon>
        <taxon>Dikarya</taxon>
        <taxon>Ascomycota</taxon>
        <taxon>Pezizomycotina</taxon>
        <taxon>Leotiomycetes</taxon>
        <taxon>Helotiales</taxon>
        <taxon>Helotiales incertae sedis</taxon>
        <taxon>Amylocarpus</taxon>
    </lineage>
</organism>
<dbReference type="SUPFAM" id="SSF56176">
    <property type="entry name" value="FAD-binding/transporter-associated domain-like"/>
    <property type="match status" value="1"/>
</dbReference>
<reference evidence="8" key="1">
    <citation type="journal article" date="2021" name="IMA Fungus">
        <title>Genomic characterization of three marine fungi, including Emericellopsis atlantica sp. nov. with signatures of a generalist lifestyle and marine biomass degradation.</title>
        <authorList>
            <person name="Hagestad O.C."/>
            <person name="Hou L."/>
            <person name="Andersen J.H."/>
            <person name="Hansen E.H."/>
            <person name="Altermark B."/>
            <person name="Li C."/>
            <person name="Kuhnert E."/>
            <person name="Cox R.J."/>
            <person name="Crous P.W."/>
            <person name="Spatafora J.W."/>
            <person name="Lail K."/>
            <person name="Amirebrahimi M."/>
            <person name="Lipzen A."/>
            <person name="Pangilinan J."/>
            <person name="Andreopoulos W."/>
            <person name="Hayes R.D."/>
            <person name="Ng V."/>
            <person name="Grigoriev I.V."/>
            <person name="Jackson S.A."/>
            <person name="Sutton T.D.S."/>
            <person name="Dobson A.D.W."/>
            <person name="Rama T."/>
        </authorList>
    </citation>
    <scope>NUCLEOTIDE SEQUENCE</scope>
    <source>
        <strain evidence="8">TRa018bII</strain>
    </source>
</reference>
<feature type="chain" id="PRO_5040517075" description="FAD-binding PCMH-type domain-containing protein" evidence="6">
    <location>
        <begin position="26"/>
        <end position="552"/>
    </location>
</feature>
<dbReference type="InterPro" id="IPR012951">
    <property type="entry name" value="BBE"/>
</dbReference>
<dbReference type="EMBL" id="MU251413">
    <property type="protein sequence ID" value="KAG9236175.1"/>
    <property type="molecule type" value="Genomic_DNA"/>
</dbReference>